<protein>
    <recommendedName>
        <fullName evidence="1">Toxin co-regulated pilus biosynthesis protein Q C-terminal domain-containing protein</fullName>
    </recommendedName>
</protein>
<dbReference type="Pfam" id="PF10671">
    <property type="entry name" value="TcpQ"/>
    <property type="match status" value="1"/>
</dbReference>
<name>A0A135I5S7_9GAMM</name>
<reference evidence="2 3" key="1">
    <citation type="submission" date="2015-11" db="EMBL/GenBank/DDBJ databases">
        <title>Genomic Taxonomy of the Vibrionaceae.</title>
        <authorList>
            <person name="Gomez-Gil B."/>
            <person name="Enciso-Ibarra J."/>
        </authorList>
    </citation>
    <scope>NUCLEOTIDE SEQUENCE [LARGE SCALE GENOMIC DNA]</scope>
    <source>
        <strain evidence="2 3">CAIM 912</strain>
    </source>
</reference>
<dbReference type="PROSITE" id="PS51257">
    <property type="entry name" value="PROKAR_LIPOPROTEIN"/>
    <property type="match status" value="1"/>
</dbReference>
<gene>
    <name evidence="2" type="ORF">ATN88_16055</name>
</gene>
<organism evidence="2 3">
    <name type="scientific">Enterovibrio coralii</name>
    <dbReference type="NCBI Taxonomy" id="294935"/>
    <lineage>
        <taxon>Bacteria</taxon>
        <taxon>Pseudomonadati</taxon>
        <taxon>Pseudomonadota</taxon>
        <taxon>Gammaproteobacteria</taxon>
        <taxon>Vibrionales</taxon>
        <taxon>Vibrionaceae</taxon>
        <taxon>Enterovibrio</taxon>
    </lineage>
</organism>
<dbReference type="RefSeq" id="WP_067418724.1">
    <property type="nucleotide sequence ID" value="NZ_LNTY01000049.1"/>
</dbReference>
<accession>A0A135I5S7</accession>
<dbReference type="InterPro" id="IPR018927">
    <property type="entry name" value="Pilus_synth_Q_C"/>
</dbReference>
<evidence type="ECO:0000259" key="1">
    <source>
        <dbReference type="Pfam" id="PF10671"/>
    </source>
</evidence>
<dbReference type="AlphaFoldDB" id="A0A135I5S7"/>
<evidence type="ECO:0000313" key="3">
    <source>
        <dbReference type="Proteomes" id="UP000070529"/>
    </source>
</evidence>
<proteinExistence type="predicted"/>
<comment type="caution">
    <text evidence="2">The sequence shown here is derived from an EMBL/GenBank/DDBJ whole genome shotgun (WGS) entry which is preliminary data.</text>
</comment>
<dbReference type="Proteomes" id="UP000070529">
    <property type="component" value="Unassembled WGS sequence"/>
</dbReference>
<dbReference type="STRING" id="294935.ATN88_16055"/>
<sequence>MRMFILPAIAVALSGCNTLSIENNTSVDNLEQNQTRALRNIEMLNNTSDMLNENESLFNNGKSNASLVISKDENSDELGQEWFSFHSDDIENEGGFSEENKIRPTDYEKIQLASNGVKEVATPETPPELEVNFQEGESLKHQLNEVLNSEGYKLLWKTDKNVIFDGNITYKGDTILLVLKQISDELARSGIDIHMNVYTKNNVVLVYSVRG</sequence>
<feature type="domain" description="Toxin co-regulated pilus biosynthesis protein Q C-terminal" evidence="1">
    <location>
        <begin position="133"/>
        <end position="207"/>
    </location>
</feature>
<dbReference type="EMBL" id="LNTY01000049">
    <property type="protein sequence ID" value="KXF80791.1"/>
    <property type="molecule type" value="Genomic_DNA"/>
</dbReference>
<keyword evidence="3" id="KW-1185">Reference proteome</keyword>
<evidence type="ECO:0000313" key="2">
    <source>
        <dbReference type="EMBL" id="KXF80791.1"/>
    </source>
</evidence>